<accession>A0A074YZP8</accession>
<proteinExistence type="predicted"/>
<dbReference type="KEGG" id="ovi:T265_15905"/>
<gene>
    <name evidence="1" type="ORF">T265_15905</name>
</gene>
<organism evidence="1 2">
    <name type="scientific">Opisthorchis viverrini</name>
    <name type="common">Southeast Asian liver fluke</name>
    <dbReference type="NCBI Taxonomy" id="6198"/>
    <lineage>
        <taxon>Eukaryota</taxon>
        <taxon>Metazoa</taxon>
        <taxon>Spiralia</taxon>
        <taxon>Lophotrochozoa</taxon>
        <taxon>Platyhelminthes</taxon>
        <taxon>Trematoda</taxon>
        <taxon>Digenea</taxon>
        <taxon>Opisthorchiida</taxon>
        <taxon>Opisthorchiata</taxon>
        <taxon>Opisthorchiidae</taxon>
        <taxon>Opisthorchis</taxon>
    </lineage>
</organism>
<dbReference type="EMBL" id="KL598844">
    <property type="protein sequence ID" value="KER18667.1"/>
    <property type="molecule type" value="Genomic_DNA"/>
</dbReference>
<dbReference type="PANTHER" id="PTHR13627:SF34">
    <property type="entry name" value="RIBITOL-5-PHOSPHATE TRANSFERASE"/>
    <property type="match status" value="1"/>
</dbReference>
<dbReference type="RefSeq" id="XP_009177586.1">
    <property type="nucleotide sequence ID" value="XM_009179322.1"/>
</dbReference>
<feature type="non-terminal residue" evidence="1">
    <location>
        <position position="1"/>
    </location>
</feature>
<dbReference type="PANTHER" id="PTHR13627">
    <property type="entry name" value="FUKUTIN RELATED PROTEIN"/>
    <property type="match status" value="1"/>
</dbReference>
<dbReference type="CTD" id="20330070"/>
<dbReference type="AlphaFoldDB" id="A0A074YZP8"/>
<sequence>ASIRNFTLRIHPGHDISEQSCAYCDYIASPFLIKRTLFQQHMADSKLLSGPVAFVHMFLGSVHKTGIPAIQTVACVDLMFHVAGNSYGSQSQGVAEMPKSSWVELAQRWTIDRILLPGDIEHRWTCRDVNINCHSFKIAGVILPRCCIEELARCVKGFFTLAAENKVGALVVFGTTVGAVKISGGFLPWERDADLIWDAYKYQVVGGPIKEGLEQKYQCQLGSAQIMTKFGYDISACSKITNGSCLYHALYTGSWRIEMYGEPVLVSHRLHGFEQPTTVNLDGLWVPTLPNPGRFVRVLYGDNVLGHVQNWVDYGRVTGWARYTKVQQEGFLPCPETAVRHACLPGNYLPYGNIQFQDIPI</sequence>
<dbReference type="Proteomes" id="UP000054324">
    <property type="component" value="Unassembled WGS sequence"/>
</dbReference>
<dbReference type="InterPro" id="IPR052613">
    <property type="entry name" value="LicD_transferase"/>
</dbReference>
<name>A0A074YZP8_OPIVI</name>
<keyword evidence="2" id="KW-1185">Reference proteome</keyword>
<reference evidence="1 2" key="1">
    <citation type="submission" date="2013-11" db="EMBL/GenBank/DDBJ databases">
        <title>Opisthorchis viverrini - life in the bile duct.</title>
        <authorList>
            <person name="Young N.D."/>
            <person name="Nagarajan N."/>
            <person name="Lin S.J."/>
            <person name="Korhonen P.K."/>
            <person name="Jex A.R."/>
            <person name="Hall R.S."/>
            <person name="Safavi-Hemami H."/>
            <person name="Kaewkong W."/>
            <person name="Bertrand D."/>
            <person name="Gao S."/>
            <person name="Seet Q."/>
            <person name="Wongkham S."/>
            <person name="Teh B.T."/>
            <person name="Wongkham C."/>
            <person name="Intapan P.M."/>
            <person name="Maleewong W."/>
            <person name="Yang X."/>
            <person name="Hu M."/>
            <person name="Wang Z."/>
            <person name="Hofmann A."/>
            <person name="Sternberg P.W."/>
            <person name="Tan P."/>
            <person name="Wang J."/>
            <person name="Gasser R.B."/>
        </authorList>
    </citation>
    <scope>NUCLEOTIDE SEQUENCE [LARGE SCALE GENOMIC DNA]</scope>
</reference>
<protein>
    <submittedName>
        <fullName evidence="1">Uncharacterized protein</fullName>
    </submittedName>
</protein>
<dbReference type="GeneID" id="20330070"/>
<evidence type="ECO:0000313" key="1">
    <source>
        <dbReference type="EMBL" id="KER18667.1"/>
    </source>
</evidence>
<dbReference type="OrthoDB" id="6358690at2759"/>
<evidence type="ECO:0000313" key="2">
    <source>
        <dbReference type="Proteomes" id="UP000054324"/>
    </source>
</evidence>